<accession>A0A7E4W9F4</accession>
<proteinExistence type="predicted"/>
<feature type="chain" id="PRO_5028809698" evidence="1">
    <location>
        <begin position="18"/>
        <end position="147"/>
    </location>
</feature>
<name>A0A7E4W9F4_PANRE</name>
<dbReference type="AlphaFoldDB" id="A0A7E4W9F4"/>
<keyword evidence="2" id="KW-1185">Reference proteome</keyword>
<keyword evidence="1" id="KW-0732">Signal</keyword>
<evidence type="ECO:0000313" key="3">
    <source>
        <dbReference type="WBParaSite" id="Pan_g8592.t1"/>
    </source>
</evidence>
<reference evidence="3" key="2">
    <citation type="submission" date="2020-10" db="UniProtKB">
        <authorList>
            <consortium name="WormBaseParasite"/>
        </authorList>
    </citation>
    <scope>IDENTIFICATION</scope>
</reference>
<dbReference type="WBParaSite" id="Pan_g8592.t1">
    <property type="protein sequence ID" value="Pan_g8592.t1"/>
    <property type="gene ID" value="Pan_g8592"/>
</dbReference>
<organism evidence="2 3">
    <name type="scientific">Panagrellus redivivus</name>
    <name type="common">Microworm</name>
    <dbReference type="NCBI Taxonomy" id="6233"/>
    <lineage>
        <taxon>Eukaryota</taxon>
        <taxon>Metazoa</taxon>
        <taxon>Ecdysozoa</taxon>
        <taxon>Nematoda</taxon>
        <taxon>Chromadorea</taxon>
        <taxon>Rhabditida</taxon>
        <taxon>Tylenchina</taxon>
        <taxon>Panagrolaimomorpha</taxon>
        <taxon>Panagrolaimoidea</taxon>
        <taxon>Panagrolaimidae</taxon>
        <taxon>Panagrellus</taxon>
    </lineage>
</organism>
<evidence type="ECO:0000313" key="2">
    <source>
        <dbReference type="Proteomes" id="UP000492821"/>
    </source>
</evidence>
<protein>
    <submittedName>
        <fullName evidence="3">Saposin B-type domain-containing protein</fullName>
    </submittedName>
</protein>
<feature type="signal peptide" evidence="1">
    <location>
        <begin position="1"/>
        <end position="17"/>
    </location>
</feature>
<dbReference type="Proteomes" id="UP000492821">
    <property type="component" value="Unassembled WGS sequence"/>
</dbReference>
<sequence>MPKLIVFLFTFLLLANAQTADDVGHFLCKECGTLLNEIGIRFKTDFARHKIPSLSRSLWNAQRVTPYIKEACPIMFKDMGGDGERDCLALLNGDNLPKLVNALNAYQDQRTICKSFGKCGDGRRYRSESRTQVSDNIENIRIPQISG</sequence>
<evidence type="ECO:0000256" key="1">
    <source>
        <dbReference type="SAM" id="SignalP"/>
    </source>
</evidence>
<reference evidence="2" key="1">
    <citation type="journal article" date="2013" name="Genetics">
        <title>The draft genome and transcriptome of Panagrellus redivivus are shaped by the harsh demands of a free-living lifestyle.</title>
        <authorList>
            <person name="Srinivasan J."/>
            <person name="Dillman A.R."/>
            <person name="Macchietto M.G."/>
            <person name="Heikkinen L."/>
            <person name="Lakso M."/>
            <person name="Fracchia K.M."/>
            <person name="Antoshechkin I."/>
            <person name="Mortazavi A."/>
            <person name="Wong G."/>
            <person name="Sternberg P.W."/>
        </authorList>
    </citation>
    <scope>NUCLEOTIDE SEQUENCE [LARGE SCALE GENOMIC DNA]</scope>
    <source>
        <strain evidence="2">MT8872</strain>
    </source>
</reference>